<dbReference type="RefSeq" id="WP_189089875.1">
    <property type="nucleotide sequence ID" value="NZ_BMQL01000009.1"/>
</dbReference>
<keyword evidence="11" id="KW-1185">Reference proteome</keyword>
<accession>A0A918C781</accession>
<feature type="transmembrane region" description="Helical" evidence="8">
    <location>
        <begin position="98"/>
        <end position="117"/>
    </location>
</feature>
<dbReference type="GO" id="GO:0005886">
    <property type="term" value="C:plasma membrane"/>
    <property type="evidence" value="ECO:0007669"/>
    <property type="project" value="UniProtKB-SubCell"/>
</dbReference>
<dbReference type="Pfam" id="PF00528">
    <property type="entry name" value="BPD_transp_1"/>
    <property type="match status" value="1"/>
</dbReference>
<comment type="caution">
    <text evidence="10">The sequence shown here is derived from an EMBL/GenBank/DDBJ whole genome shotgun (WGS) entry which is preliminary data.</text>
</comment>
<evidence type="ECO:0000256" key="1">
    <source>
        <dbReference type="ARBA" id="ARBA00004429"/>
    </source>
</evidence>
<dbReference type="PROSITE" id="PS50928">
    <property type="entry name" value="ABC_TM1"/>
    <property type="match status" value="1"/>
</dbReference>
<reference evidence="10" key="2">
    <citation type="submission" date="2020-09" db="EMBL/GenBank/DDBJ databases">
        <authorList>
            <person name="Sun Q."/>
            <person name="Ohkuma M."/>
        </authorList>
    </citation>
    <scope>NUCLEOTIDE SEQUENCE</scope>
    <source>
        <strain evidence="10">JCM 31311</strain>
    </source>
</reference>
<keyword evidence="4" id="KW-0997">Cell inner membrane</keyword>
<keyword evidence="2 8" id="KW-0813">Transport</keyword>
<evidence type="ECO:0000256" key="4">
    <source>
        <dbReference type="ARBA" id="ARBA00022519"/>
    </source>
</evidence>
<dbReference type="AlphaFoldDB" id="A0A918C781"/>
<evidence type="ECO:0000313" key="10">
    <source>
        <dbReference type="EMBL" id="GGR07166.1"/>
    </source>
</evidence>
<organism evidence="10 11">
    <name type="scientific">Deinococcus ruber</name>
    <dbReference type="NCBI Taxonomy" id="1848197"/>
    <lineage>
        <taxon>Bacteria</taxon>
        <taxon>Thermotogati</taxon>
        <taxon>Deinococcota</taxon>
        <taxon>Deinococci</taxon>
        <taxon>Deinococcales</taxon>
        <taxon>Deinococcaceae</taxon>
        <taxon>Deinococcus</taxon>
    </lineage>
</organism>
<feature type="transmembrane region" description="Helical" evidence="8">
    <location>
        <begin position="227"/>
        <end position="246"/>
    </location>
</feature>
<dbReference type="InterPro" id="IPR000515">
    <property type="entry name" value="MetI-like"/>
</dbReference>
<feature type="domain" description="ABC transmembrane type-1" evidence="9">
    <location>
        <begin position="59"/>
        <end position="245"/>
    </location>
</feature>
<comment type="subcellular location">
    <subcellularLocation>
        <location evidence="1">Cell inner membrane</location>
        <topology evidence="1">Multi-pass membrane protein</topology>
    </subcellularLocation>
    <subcellularLocation>
        <location evidence="8">Cell membrane</location>
        <topology evidence="8">Multi-pass membrane protein</topology>
    </subcellularLocation>
</comment>
<dbReference type="Gene3D" id="1.10.3720.10">
    <property type="entry name" value="MetI-like"/>
    <property type="match status" value="1"/>
</dbReference>
<dbReference type="EMBL" id="BMQL01000009">
    <property type="protein sequence ID" value="GGR07166.1"/>
    <property type="molecule type" value="Genomic_DNA"/>
</dbReference>
<dbReference type="InterPro" id="IPR035906">
    <property type="entry name" value="MetI-like_sf"/>
</dbReference>
<evidence type="ECO:0000256" key="8">
    <source>
        <dbReference type="RuleBase" id="RU363032"/>
    </source>
</evidence>
<keyword evidence="6 8" id="KW-1133">Transmembrane helix</keyword>
<sequence>MRQNLVAQTGRGLWIGIMALYFLVPLLGMAIYSLWAGGSKYDLSAYVQILQDPKFHETFRLSFGLAIETIVISFALVIPAAFWVNLRVPGLRNLLGQLSVLSFVVPPIVLVGGLTTLYKGPEWFVGTPQFLVAGYVVLSLPYTYRTLDTGLRALDLQTLSEAAQSLGSGWGTLLWRVILPNIRSAVLGASLLTLAIVLGEFTLANVLLFNTFAVYINYIGQTQGTPAAALSLISLAITWVAMLVMLRVGRGRVQLGGAK</sequence>
<evidence type="ECO:0000256" key="5">
    <source>
        <dbReference type="ARBA" id="ARBA00022692"/>
    </source>
</evidence>
<feature type="transmembrane region" description="Helical" evidence="8">
    <location>
        <begin position="185"/>
        <end position="207"/>
    </location>
</feature>
<proteinExistence type="inferred from homology"/>
<comment type="similarity">
    <text evidence="8">Belongs to the binding-protein-dependent transport system permease family.</text>
</comment>
<dbReference type="CDD" id="cd06261">
    <property type="entry name" value="TM_PBP2"/>
    <property type="match status" value="1"/>
</dbReference>
<keyword evidence="7 8" id="KW-0472">Membrane</keyword>
<evidence type="ECO:0000256" key="6">
    <source>
        <dbReference type="ARBA" id="ARBA00022989"/>
    </source>
</evidence>
<dbReference type="SUPFAM" id="SSF161098">
    <property type="entry name" value="MetI-like"/>
    <property type="match status" value="1"/>
</dbReference>
<protein>
    <submittedName>
        <fullName evidence="10">Spermidine/putrescine ABC transporter permease</fullName>
    </submittedName>
</protein>
<reference evidence="10" key="1">
    <citation type="journal article" date="2014" name="Int. J. Syst. Evol. Microbiol.">
        <title>Complete genome sequence of Corynebacterium casei LMG S-19264T (=DSM 44701T), isolated from a smear-ripened cheese.</title>
        <authorList>
            <consortium name="US DOE Joint Genome Institute (JGI-PGF)"/>
            <person name="Walter F."/>
            <person name="Albersmeier A."/>
            <person name="Kalinowski J."/>
            <person name="Ruckert C."/>
        </authorList>
    </citation>
    <scope>NUCLEOTIDE SEQUENCE</scope>
    <source>
        <strain evidence="10">JCM 31311</strain>
    </source>
</reference>
<feature type="transmembrane region" description="Helical" evidence="8">
    <location>
        <begin position="123"/>
        <end position="144"/>
    </location>
</feature>
<evidence type="ECO:0000256" key="2">
    <source>
        <dbReference type="ARBA" id="ARBA00022448"/>
    </source>
</evidence>
<feature type="transmembrane region" description="Helical" evidence="8">
    <location>
        <begin position="63"/>
        <end position="86"/>
    </location>
</feature>
<evidence type="ECO:0000259" key="9">
    <source>
        <dbReference type="PROSITE" id="PS50928"/>
    </source>
</evidence>
<name>A0A918C781_9DEIO</name>
<keyword evidence="3" id="KW-1003">Cell membrane</keyword>
<dbReference type="PANTHER" id="PTHR43357:SF4">
    <property type="entry name" value="INNER MEMBRANE ABC TRANSPORTER PERMEASE PROTEIN YDCV"/>
    <property type="match status" value="1"/>
</dbReference>
<feature type="transmembrane region" description="Helical" evidence="8">
    <location>
        <begin position="12"/>
        <end position="35"/>
    </location>
</feature>
<dbReference type="PANTHER" id="PTHR43357">
    <property type="entry name" value="INNER MEMBRANE ABC TRANSPORTER PERMEASE PROTEIN YDCV"/>
    <property type="match status" value="1"/>
</dbReference>
<dbReference type="Proteomes" id="UP000603865">
    <property type="component" value="Unassembled WGS sequence"/>
</dbReference>
<gene>
    <name evidence="10" type="ORF">GCM10008957_19760</name>
</gene>
<evidence type="ECO:0000256" key="7">
    <source>
        <dbReference type="ARBA" id="ARBA00023136"/>
    </source>
</evidence>
<keyword evidence="5 8" id="KW-0812">Transmembrane</keyword>
<evidence type="ECO:0000256" key="3">
    <source>
        <dbReference type="ARBA" id="ARBA00022475"/>
    </source>
</evidence>
<evidence type="ECO:0000313" key="11">
    <source>
        <dbReference type="Proteomes" id="UP000603865"/>
    </source>
</evidence>
<dbReference type="GO" id="GO:0055085">
    <property type="term" value="P:transmembrane transport"/>
    <property type="evidence" value="ECO:0007669"/>
    <property type="project" value="InterPro"/>
</dbReference>